<dbReference type="OrthoDB" id="289038at2759"/>
<dbReference type="InterPro" id="IPR038765">
    <property type="entry name" value="Papain-like_cys_pep_sf"/>
</dbReference>
<feature type="compositionally biased region" description="Acidic residues" evidence="1">
    <location>
        <begin position="199"/>
        <end position="209"/>
    </location>
</feature>
<accession>A0A5J4T5D4</accession>
<organism evidence="3 4">
    <name type="scientific">Streblomastix strix</name>
    <dbReference type="NCBI Taxonomy" id="222440"/>
    <lineage>
        <taxon>Eukaryota</taxon>
        <taxon>Metamonada</taxon>
        <taxon>Preaxostyla</taxon>
        <taxon>Oxymonadida</taxon>
        <taxon>Streblomastigidae</taxon>
        <taxon>Streblomastix</taxon>
    </lineage>
</organism>
<evidence type="ECO:0000313" key="4">
    <source>
        <dbReference type="Proteomes" id="UP000324800"/>
    </source>
</evidence>
<feature type="region of interest" description="Disordered" evidence="1">
    <location>
        <begin position="139"/>
        <end position="225"/>
    </location>
</feature>
<feature type="compositionally biased region" description="Basic and acidic residues" evidence="1">
    <location>
        <begin position="139"/>
        <end position="169"/>
    </location>
</feature>
<name>A0A5J4T5D4_9EUKA</name>
<dbReference type="AlphaFoldDB" id="A0A5J4T5D4"/>
<feature type="non-terminal residue" evidence="3">
    <location>
        <position position="320"/>
    </location>
</feature>
<reference evidence="3 4" key="1">
    <citation type="submission" date="2019-03" db="EMBL/GenBank/DDBJ databases">
        <title>Single cell metagenomics reveals metabolic interactions within the superorganism composed of flagellate Streblomastix strix and complex community of Bacteroidetes bacteria on its surface.</title>
        <authorList>
            <person name="Treitli S.C."/>
            <person name="Kolisko M."/>
            <person name="Husnik F."/>
            <person name="Keeling P."/>
            <person name="Hampl V."/>
        </authorList>
    </citation>
    <scope>NUCLEOTIDE SEQUENCE [LARGE SCALE GENOMIC DNA]</scope>
    <source>
        <strain evidence="3">ST1C</strain>
    </source>
</reference>
<comment type="caution">
    <text evidence="3">The sequence shown here is derived from an EMBL/GenBank/DDBJ whole genome shotgun (WGS) entry which is preliminary data.</text>
</comment>
<dbReference type="GO" id="GO:0016579">
    <property type="term" value="P:protein deubiquitination"/>
    <property type="evidence" value="ECO:0007669"/>
    <property type="project" value="InterPro"/>
</dbReference>
<dbReference type="SUPFAM" id="SSF54001">
    <property type="entry name" value="Cysteine proteinases"/>
    <property type="match status" value="1"/>
</dbReference>
<evidence type="ECO:0000256" key="1">
    <source>
        <dbReference type="SAM" id="MobiDB-lite"/>
    </source>
</evidence>
<dbReference type="EMBL" id="SNRW01038995">
    <property type="protein sequence ID" value="KAA6352963.1"/>
    <property type="molecule type" value="Genomic_DNA"/>
</dbReference>
<dbReference type="Proteomes" id="UP000324800">
    <property type="component" value="Unassembled WGS sequence"/>
</dbReference>
<feature type="domain" description="USP" evidence="2">
    <location>
        <begin position="1"/>
        <end position="148"/>
    </location>
</feature>
<dbReference type="InterPro" id="IPR018200">
    <property type="entry name" value="USP_CS"/>
</dbReference>
<dbReference type="Gene3D" id="3.90.70.10">
    <property type="entry name" value="Cysteine proteinases"/>
    <property type="match status" value="1"/>
</dbReference>
<dbReference type="InterPro" id="IPR001394">
    <property type="entry name" value="Peptidase_C19_UCH"/>
</dbReference>
<dbReference type="Pfam" id="PF00443">
    <property type="entry name" value="UCH"/>
    <property type="match status" value="1"/>
</dbReference>
<gene>
    <name evidence="3" type="ORF">EZS28_051510</name>
</gene>
<feature type="non-terminal residue" evidence="3">
    <location>
        <position position="1"/>
    </location>
</feature>
<proteinExistence type="predicted"/>
<feature type="compositionally biased region" description="Polar residues" evidence="1">
    <location>
        <begin position="185"/>
        <end position="198"/>
    </location>
</feature>
<dbReference type="GO" id="GO:0004843">
    <property type="term" value="F:cysteine-type deubiquitinase activity"/>
    <property type="evidence" value="ECO:0007669"/>
    <property type="project" value="InterPro"/>
</dbReference>
<evidence type="ECO:0000313" key="3">
    <source>
        <dbReference type="EMBL" id="KAA6352963.1"/>
    </source>
</evidence>
<feature type="compositionally biased region" description="Polar residues" evidence="1">
    <location>
        <begin position="213"/>
        <end position="225"/>
    </location>
</feature>
<sequence length="320" mass="37991">QKNRDGQRGRYLSEEDQLDDILDLTPFTREAVLKNEASVSSNQERYQSIKSKIDSYRKDTERESDIRNYPLKTTSYDNIGRGEQYYKFRLVGVVVHSGDTTGGHYYSYVRERSPPFRWIKFNDNKTHYVIFRNEINEQEKQKESDNQKVKEKEIQKQREKQKQMERVDKNILLVDNESEEDEPPVNNQNQLNDQNESQSDYEESDIQDEDQIRSGQPSSYNQDQDLQGFIPIFNNQYDLMEEEFFGGDNPLNNLDADLLGGQQYDETFRKEMMERQNSACLIIYERIQPIDDWAFELGLTPQNIQQQQIQQIQYQRIQQG</sequence>
<dbReference type="PROSITE" id="PS00973">
    <property type="entry name" value="USP_2"/>
    <property type="match status" value="1"/>
</dbReference>
<evidence type="ECO:0000259" key="2">
    <source>
        <dbReference type="PROSITE" id="PS50235"/>
    </source>
</evidence>
<protein>
    <recommendedName>
        <fullName evidence="2">USP domain-containing protein</fullName>
    </recommendedName>
</protein>
<dbReference type="PROSITE" id="PS50235">
    <property type="entry name" value="USP_3"/>
    <property type="match status" value="1"/>
</dbReference>
<dbReference type="InterPro" id="IPR028889">
    <property type="entry name" value="USP"/>
</dbReference>